<dbReference type="GO" id="GO:0000466">
    <property type="term" value="P:maturation of 5.8S rRNA from tricistronic rRNA transcript (SSU-rRNA, 5.8S rRNA, LSU-rRNA)"/>
    <property type="evidence" value="ECO:0007669"/>
    <property type="project" value="TreeGrafter"/>
</dbReference>
<dbReference type="InterPro" id="IPR016024">
    <property type="entry name" value="ARM-type_fold"/>
</dbReference>
<dbReference type="OrthoDB" id="72892at2759"/>
<feature type="compositionally biased region" description="Acidic residues" evidence="1">
    <location>
        <begin position="617"/>
        <end position="627"/>
    </location>
</feature>
<reference evidence="5 6" key="1">
    <citation type="submission" date="2018-08" db="EMBL/GenBank/DDBJ databases">
        <title>Draft genome of the lignicolous fungus Coniochaeta pulveracea.</title>
        <authorList>
            <person name="Borstlap C.J."/>
            <person name="De Witt R.N."/>
            <person name="Botha A."/>
            <person name="Volschenk H."/>
        </authorList>
    </citation>
    <scope>NUCLEOTIDE SEQUENCE [LARGE SCALE GENOMIC DNA]</scope>
    <source>
        <strain evidence="5 6">CAB683</strain>
    </source>
</reference>
<organism evidence="5 6">
    <name type="scientific">Coniochaeta pulveracea</name>
    <dbReference type="NCBI Taxonomy" id="177199"/>
    <lineage>
        <taxon>Eukaryota</taxon>
        <taxon>Fungi</taxon>
        <taxon>Dikarya</taxon>
        <taxon>Ascomycota</taxon>
        <taxon>Pezizomycotina</taxon>
        <taxon>Sordariomycetes</taxon>
        <taxon>Sordariomycetidae</taxon>
        <taxon>Coniochaetales</taxon>
        <taxon>Coniochaetaceae</taxon>
        <taxon>Coniochaeta</taxon>
    </lineage>
</organism>
<name>A0A420YBF4_9PEZI</name>
<evidence type="ECO:0000313" key="5">
    <source>
        <dbReference type="EMBL" id="RKU45060.1"/>
    </source>
</evidence>
<dbReference type="InterPro" id="IPR059018">
    <property type="entry name" value="HEAT_URB1"/>
</dbReference>
<evidence type="ECO:0000256" key="1">
    <source>
        <dbReference type="SAM" id="MobiDB-lite"/>
    </source>
</evidence>
<sequence>MGKRPSQGPDAGGKARKRLKVVHEAPTHEAITTTRQLKGLLAFDQDLKKARHGLQSFKVFLDGLSSTDGDHTEQRAILNEYLASVKPREDAETPVYLADIMETWSLAGQTNNDNVLSAVPVVLSLLLRLLSQSLEQVPYGLGICRTLLFKRQQELITRNLSADKGKEFIISPTLRLVREALIFDGGAVAKPIFRARNYMFKSLGRNMGIKYLGEGREDPKRPSARTNAIRLFLSALRFLHAEAKKELLSQKDIGAGVTKSIRDDPPYLVHEILETLKAQVLLDEKIPKEAKGRFLNANTLSRIASLYNYDESANDVQAGGRSVDDVAHAFLQIACTLPSAGVLRQQSGFYPKGTEEDDETLLRLRNTEDGGLENVVWMNKFREEVPVRNYTLSEFIQGLRPWSNTKQNELLFAIFNSAPELIADYFQKKKTFTFEPKLSATWIGYAALMFNAVSVEIPQYFGHASGYSHFPPPTSIVLDNILPPALNQKVLVKCLTQKSHLVSFFATRILVLAIEKLGKTLHLYQEAANENKPLWKEASRRLIDEFCQRSPSMKDIVNSYRSISDDDLLHREAASRLLLRYYEVLPQVALIAKFDVSPFLVTSVKRLRGEVESVEEKQEDGEDEAEESDSRDRALGLRELEHLLVIAGHSPGMRWFAKLEGLTLSPFMTLLQLVVDTQQGLSSKKLLDSVNFVAEEQQLVMSRSSGRGLAPLVEGLRKLQSSGEPTGNASIAAVWTFLDNCVTRCTTSPIKYLEQMLDLLDGSSNDTTDIPRISPLTMTVLEQLPFVLKSSDKETTAHVAQFLSFYMAFSYAAGEDFALLQSVFDKAKAQFPEYIQADLLSVIRKGGFELEADDDTAQADESMMDVDEPSEFQGFASDSTAAAGKSLEELFPHPVSPTLDNSALSKWTNKTADDIIDDGHATALISLLASEEISIRKEALINILKMAAKIQQSDYDEKEQCWLLLSELAETAKGNIDRNPLPSTIISFASHALEILKNPLHTIYAKINTFLTAGPVWKLDKIPLMHEILQEEPAEDDGYYAEISFLIPYLLDGLRTPTDLALFHRKRVFERLMSLAGNPYMRTNPRKEILGVLYRATCIEGGSGTLITRFGVMAWLESRQKEAQEVGDGEAWIYRAMMKRILETADKERVIAWSRGGISEVMDI</sequence>
<feature type="domain" description="URB1 N-terminal" evidence="2">
    <location>
        <begin position="97"/>
        <end position="445"/>
    </location>
</feature>
<protein>
    <submittedName>
        <fullName evidence="5">Uncharacterized protein</fullName>
    </submittedName>
</protein>
<dbReference type="InterPro" id="IPR032436">
    <property type="entry name" value="URB1_C"/>
</dbReference>
<feature type="region of interest" description="Disordered" evidence="1">
    <location>
        <begin position="611"/>
        <end position="632"/>
    </location>
</feature>
<evidence type="ECO:0000259" key="3">
    <source>
        <dbReference type="Pfam" id="PF16201"/>
    </source>
</evidence>
<evidence type="ECO:0000259" key="2">
    <source>
        <dbReference type="Pfam" id="PF11707"/>
    </source>
</evidence>
<dbReference type="STRING" id="177199.A0A420YBF4"/>
<dbReference type="Pfam" id="PF11707">
    <property type="entry name" value="Npa1"/>
    <property type="match status" value="1"/>
</dbReference>
<dbReference type="Proteomes" id="UP000275385">
    <property type="component" value="Unassembled WGS sequence"/>
</dbReference>
<dbReference type="GO" id="GO:0005730">
    <property type="term" value="C:nucleolus"/>
    <property type="evidence" value="ECO:0007669"/>
    <property type="project" value="TreeGrafter"/>
</dbReference>
<dbReference type="InterPro" id="IPR021714">
    <property type="entry name" value="URB1_N"/>
</dbReference>
<dbReference type="PANTHER" id="PTHR13500:SF0">
    <property type="entry name" value="NUCLEOLAR PRE-RIBOSOMAL-ASSOCIATED PROTEIN 1"/>
    <property type="match status" value="1"/>
</dbReference>
<dbReference type="EMBL" id="QVQW01000024">
    <property type="protein sequence ID" value="RKU45060.1"/>
    <property type="molecule type" value="Genomic_DNA"/>
</dbReference>
<evidence type="ECO:0000259" key="4">
    <source>
        <dbReference type="Pfam" id="PF26140"/>
    </source>
</evidence>
<dbReference type="GO" id="GO:0000463">
    <property type="term" value="P:maturation of LSU-rRNA from tricistronic rRNA transcript (SSU-rRNA, 5.8S rRNA, LSU-rRNA)"/>
    <property type="evidence" value="ECO:0007669"/>
    <property type="project" value="TreeGrafter"/>
</dbReference>
<feature type="domain" description="URB1 central HEAT repeat" evidence="4">
    <location>
        <begin position="650"/>
        <end position="834"/>
    </location>
</feature>
<dbReference type="Pfam" id="PF16201">
    <property type="entry name" value="NopRA1"/>
    <property type="match status" value="1"/>
</dbReference>
<dbReference type="SUPFAM" id="SSF48371">
    <property type="entry name" value="ARM repeat"/>
    <property type="match status" value="1"/>
</dbReference>
<comment type="caution">
    <text evidence="5">The sequence shown here is derived from an EMBL/GenBank/DDBJ whole genome shotgun (WGS) entry which is preliminary data.</text>
</comment>
<keyword evidence="6" id="KW-1185">Reference proteome</keyword>
<dbReference type="PANTHER" id="PTHR13500">
    <property type="entry name" value="NUCLEOLAR PRERIBOSOMAL-ASSOCIATED PROTEIN 1"/>
    <property type="match status" value="1"/>
</dbReference>
<dbReference type="AlphaFoldDB" id="A0A420YBF4"/>
<feature type="domain" description="URB1 C-terminal" evidence="3">
    <location>
        <begin position="923"/>
        <end position="1115"/>
    </location>
</feature>
<evidence type="ECO:0000313" key="6">
    <source>
        <dbReference type="Proteomes" id="UP000275385"/>
    </source>
</evidence>
<gene>
    <name evidence="5" type="ORF">DL546_006937</name>
</gene>
<dbReference type="Pfam" id="PF26140">
    <property type="entry name" value="HEAT_URB1"/>
    <property type="match status" value="1"/>
</dbReference>
<proteinExistence type="predicted"/>
<accession>A0A420YBF4</accession>
<dbReference type="InterPro" id="IPR039844">
    <property type="entry name" value="URB1"/>
</dbReference>